<evidence type="ECO:0000256" key="2">
    <source>
        <dbReference type="ARBA" id="ARBA00022676"/>
    </source>
</evidence>
<evidence type="ECO:0000313" key="8">
    <source>
        <dbReference type="EMBL" id="RDH42137.1"/>
    </source>
</evidence>
<sequence length="217" mass="25416">MAYDYSNTLNPQKALIWRIVHRDNISWILDNGLRCGNSTMQAAKWVHIGNPELIDKRAEHPVPVGTGGVLNDYVPFYFTPFSPMMINIRSGWGGIQQRANEEIVILVSNLYKIRELGLSFVFTDSHAYYAWSNFYTDLSDLDKVDWGIIQARDFRRDPDDPEKFERYQAEVLIHQFCPIDALKGMVCYTETIKRQLNKALQQRQIDIPVYVRKEWYF</sequence>
<dbReference type="Proteomes" id="UP000257039">
    <property type="component" value="Unassembled WGS sequence"/>
</dbReference>
<feature type="active site" description="Proton acceptor" evidence="6">
    <location>
        <position position="57"/>
    </location>
</feature>
<dbReference type="GO" id="GO:0016757">
    <property type="term" value="F:glycosyltransferase activity"/>
    <property type="evidence" value="ECO:0007669"/>
    <property type="project" value="UniProtKB-UniRule"/>
</dbReference>
<dbReference type="Pfam" id="PF14487">
    <property type="entry name" value="DarT"/>
    <property type="match status" value="1"/>
</dbReference>
<feature type="binding site" evidence="6">
    <location>
        <begin position="18"/>
        <end position="20"/>
    </location>
    <ligand>
        <name>NAD(+)</name>
        <dbReference type="ChEBI" id="CHEBI:57540"/>
    </ligand>
</feature>
<accession>A0A4P9VIW5</accession>
<gene>
    <name evidence="8" type="ORF">B9G39_01025</name>
</gene>
<evidence type="ECO:0000256" key="3">
    <source>
        <dbReference type="ARBA" id="ARBA00022679"/>
    </source>
</evidence>
<evidence type="ECO:0000256" key="1">
    <source>
        <dbReference type="ARBA" id="ARBA00022649"/>
    </source>
</evidence>
<keyword evidence="2 6" id="KW-0328">Glycosyltransferase</keyword>
<comment type="caution">
    <text evidence="6">Lacks conserved residue(s) required for the propagation of feature annotation.</text>
</comment>
<reference evidence="8 9" key="1">
    <citation type="submission" date="2017-04" db="EMBL/GenBank/DDBJ databases">
        <title>Draft genome sequence of Zooshikella ganghwensis VG4 isolated from Red Sea sediments.</title>
        <authorList>
            <person name="Rehman Z."/>
            <person name="Alam I."/>
            <person name="Kamau A."/>
            <person name="Bajic V."/>
            <person name="Leiknes T."/>
        </authorList>
    </citation>
    <scope>NUCLEOTIDE SEQUENCE [LARGE SCALE GENOMIC DNA]</scope>
    <source>
        <strain evidence="8 9">VG4</strain>
    </source>
</reference>
<keyword evidence="1 6" id="KW-1277">Toxin-antitoxin system</keyword>
<dbReference type="GO" id="GO:0016779">
    <property type="term" value="F:nucleotidyltransferase activity"/>
    <property type="evidence" value="ECO:0007669"/>
    <property type="project" value="UniProtKB-UniRule"/>
</dbReference>
<evidence type="ECO:0000313" key="9">
    <source>
        <dbReference type="Proteomes" id="UP000257039"/>
    </source>
</evidence>
<dbReference type="EMBL" id="NDXW01000001">
    <property type="protein sequence ID" value="RDH42137.1"/>
    <property type="molecule type" value="Genomic_DNA"/>
</dbReference>
<dbReference type="AlphaFoldDB" id="A0A4P9VIW5"/>
<dbReference type="GO" id="GO:0003677">
    <property type="term" value="F:DNA binding"/>
    <property type="evidence" value="ECO:0007669"/>
    <property type="project" value="UniProtKB-UniRule"/>
</dbReference>
<feature type="active site" evidence="6">
    <location>
        <position position="170"/>
    </location>
</feature>
<evidence type="ECO:0000259" key="7">
    <source>
        <dbReference type="PROSITE" id="PS52018"/>
    </source>
</evidence>
<feature type="domain" description="DarT" evidence="7">
    <location>
        <begin position="14"/>
        <end position="217"/>
    </location>
</feature>
<keyword evidence="5 6" id="KW-0238">DNA-binding</keyword>
<evidence type="ECO:0000256" key="5">
    <source>
        <dbReference type="ARBA" id="ARBA00023125"/>
    </source>
</evidence>
<dbReference type="InterPro" id="IPR029494">
    <property type="entry name" value="DarT"/>
</dbReference>
<keyword evidence="3 6" id="KW-0808">Transferase</keyword>
<dbReference type="PROSITE" id="PS52018">
    <property type="entry name" value="DART"/>
    <property type="match status" value="1"/>
</dbReference>
<keyword evidence="9" id="KW-1185">Reference proteome</keyword>
<evidence type="ECO:0000256" key="4">
    <source>
        <dbReference type="ARBA" id="ARBA00022695"/>
    </source>
</evidence>
<comment type="catalytic activity">
    <reaction evidence="6">
        <text>a thymidine in DNA + NAD(+) = an N-(ADP-alpha-D-ribosyl)-thymidine in DNA + nicotinamide + H(+)</text>
        <dbReference type="Rhea" id="RHEA:71651"/>
        <dbReference type="Rhea" id="RHEA-COMP:13556"/>
        <dbReference type="Rhea" id="RHEA-COMP:18051"/>
        <dbReference type="ChEBI" id="CHEBI:15378"/>
        <dbReference type="ChEBI" id="CHEBI:17154"/>
        <dbReference type="ChEBI" id="CHEBI:57540"/>
        <dbReference type="ChEBI" id="CHEBI:137386"/>
        <dbReference type="ChEBI" id="CHEBI:191199"/>
    </reaction>
</comment>
<protein>
    <submittedName>
        <fullName evidence="8">DUF4433 domain-containing protein</fullName>
    </submittedName>
</protein>
<dbReference type="RefSeq" id="WP_094785687.1">
    <property type="nucleotide sequence ID" value="NZ_NDXW01000001.1"/>
</dbReference>
<organism evidence="8 9">
    <name type="scientific">Zooshikella ganghwensis</name>
    <dbReference type="NCBI Taxonomy" id="202772"/>
    <lineage>
        <taxon>Bacteria</taxon>
        <taxon>Pseudomonadati</taxon>
        <taxon>Pseudomonadota</taxon>
        <taxon>Gammaproteobacteria</taxon>
        <taxon>Oceanospirillales</taxon>
        <taxon>Zooshikellaceae</taxon>
        <taxon>Zooshikella</taxon>
    </lineage>
</organism>
<keyword evidence="4 6" id="KW-0548">Nucleotidyltransferase</keyword>
<evidence type="ECO:0000256" key="6">
    <source>
        <dbReference type="PROSITE-ProRule" id="PRU01362"/>
    </source>
</evidence>
<feature type="binding site" evidence="6">
    <location>
        <position position="57"/>
    </location>
    <ligand>
        <name>NAD(+)</name>
        <dbReference type="ChEBI" id="CHEBI:57540"/>
    </ligand>
</feature>
<proteinExistence type="inferred from homology"/>
<comment type="similarity">
    <text evidence="6">Belongs to the DarT ADP-ribosyltransferase family.</text>
</comment>
<comment type="caution">
    <text evidence="8">The sequence shown here is derived from an EMBL/GenBank/DDBJ whole genome shotgun (WGS) entry which is preliminary data.</text>
</comment>
<name>A0A4P9VIW5_9GAMM</name>